<dbReference type="Pfam" id="PF00335">
    <property type="entry name" value="Tetraspanin"/>
    <property type="match status" value="1"/>
</dbReference>
<gene>
    <name evidence="6" type="ORF">HPB51_011035</name>
</gene>
<dbReference type="AlphaFoldDB" id="A0A9J6E084"/>
<evidence type="ECO:0000256" key="1">
    <source>
        <dbReference type="ARBA" id="ARBA00004141"/>
    </source>
</evidence>
<dbReference type="Proteomes" id="UP000821866">
    <property type="component" value="Chromosome 4"/>
</dbReference>
<feature type="transmembrane region" description="Helical" evidence="5">
    <location>
        <begin position="316"/>
        <end position="337"/>
    </location>
</feature>
<dbReference type="GO" id="GO:0005886">
    <property type="term" value="C:plasma membrane"/>
    <property type="evidence" value="ECO:0007669"/>
    <property type="project" value="TreeGrafter"/>
</dbReference>
<keyword evidence="3 5" id="KW-1133">Transmembrane helix</keyword>
<reference evidence="6" key="1">
    <citation type="journal article" date="2020" name="Cell">
        <title>Large-Scale Comparative Analyses of Tick Genomes Elucidate Their Genetic Diversity and Vector Capacities.</title>
        <authorList>
            <consortium name="Tick Genome and Microbiome Consortium (TIGMIC)"/>
            <person name="Jia N."/>
            <person name="Wang J."/>
            <person name="Shi W."/>
            <person name="Du L."/>
            <person name="Sun Y."/>
            <person name="Zhan W."/>
            <person name="Jiang J.F."/>
            <person name="Wang Q."/>
            <person name="Zhang B."/>
            <person name="Ji P."/>
            <person name="Bell-Sakyi L."/>
            <person name="Cui X.M."/>
            <person name="Yuan T.T."/>
            <person name="Jiang B.G."/>
            <person name="Yang W.F."/>
            <person name="Lam T.T."/>
            <person name="Chang Q.C."/>
            <person name="Ding S.J."/>
            <person name="Wang X.J."/>
            <person name="Zhu J.G."/>
            <person name="Ruan X.D."/>
            <person name="Zhao L."/>
            <person name="Wei J.T."/>
            <person name="Ye R.Z."/>
            <person name="Que T.C."/>
            <person name="Du C.H."/>
            <person name="Zhou Y.H."/>
            <person name="Cheng J.X."/>
            <person name="Dai P.F."/>
            <person name="Guo W.B."/>
            <person name="Han X.H."/>
            <person name="Huang E.J."/>
            <person name="Li L.F."/>
            <person name="Wei W."/>
            <person name="Gao Y.C."/>
            <person name="Liu J.Z."/>
            <person name="Shao H.Z."/>
            <person name="Wang X."/>
            <person name="Wang C.C."/>
            <person name="Yang T.C."/>
            <person name="Huo Q.B."/>
            <person name="Li W."/>
            <person name="Chen H.Y."/>
            <person name="Chen S.E."/>
            <person name="Zhou L.G."/>
            <person name="Ni X.B."/>
            <person name="Tian J.H."/>
            <person name="Sheng Y."/>
            <person name="Liu T."/>
            <person name="Pan Y.S."/>
            <person name="Xia L.Y."/>
            <person name="Li J."/>
            <person name="Zhao F."/>
            <person name="Cao W.C."/>
        </authorList>
    </citation>
    <scope>NUCLEOTIDE SEQUENCE</scope>
    <source>
        <strain evidence="6">Rmic-2018</strain>
    </source>
</reference>
<evidence type="ECO:0000256" key="2">
    <source>
        <dbReference type="ARBA" id="ARBA00022692"/>
    </source>
</evidence>
<evidence type="ECO:0000256" key="3">
    <source>
        <dbReference type="ARBA" id="ARBA00022989"/>
    </source>
</evidence>
<name>A0A9J6E084_RHIMP</name>
<evidence type="ECO:0000256" key="4">
    <source>
        <dbReference type="ARBA" id="ARBA00023136"/>
    </source>
</evidence>
<dbReference type="VEuPathDB" id="VectorBase:LOC119168355"/>
<comment type="caution">
    <text evidence="6">The sequence shown here is derived from an EMBL/GenBank/DDBJ whole genome shotgun (WGS) entry which is preliminary data.</text>
</comment>
<evidence type="ECO:0000256" key="5">
    <source>
        <dbReference type="SAM" id="Phobius"/>
    </source>
</evidence>
<dbReference type="PANTHER" id="PTHR19282">
    <property type="entry name" value="TETRASPANIN"/>
    <property type="match status" value="1"/>
</dbReference>
<dbReference type="InterPro" id="IPR008952">
    <property type="entry name" value="Tetraspanin_EC2_sf"/>
</dbReference>
<dbReference type="Gene3D" id="1.10.1450.10">
    <property type="entry name" value="Tetraspanin"/>
    <property type="match status" value="1"/>
</dbReference>
<reference evidence="6" key="2">
    <citation type="submission" date="2021-09" db="EMBL/GenBank/DDBJ databases">
        <authorList>
            <person name="Jia N."/>
            <person name="Wang J."/>
            <person name="Shi W."/>
            <person name="Du L."/>
            <person name="Sun Y."/>
            <person name="Zhan W."/>
            <person name="Jiang J."/>
            <person name="Wang Q."/>
            <person name="Zhang B."/>
            <person name="Ji P."/>
            <person name="Sakyi L.B."/>
            <person name="Cui X."/>
            <person name="Yuan T."/>
            <person name="Jiang B."/>
            <person name="Yang W."/>
            <person name="Lam T.T.-Y."/>
            <person name="Chang Q."/>
            <person name="Ding S."/>
            <person name="Wang X."/>
            <person name="Zhu J."/>
            <person name="Ruan X."/>
            <person name="Zhao L."/>
            <person name="Wei J."/>
            <person name="Que T."/>
            <person name="Du C."/>
            <person name="Cheng J."/>
            <person name="Dai P."/>
            <person name="Han X."/>
            <person name="Huang E."/>
            <person name="Gao Y."/>
            <person name="Liu J."/>
            <person name="Shao H."/>
            <person name="Ye R."/>
            <person name="Li L."/>
            <person name="Wei W."/>
            <person name="Wang X."/>
            <person name="Wang C."/>
            <person name="Huo Q."/>
            <person name="Li W."/>
            <person name="Guo W."/>
            <person name="Chen H."/>
            <person name="Chen S."/>
            <person name="Zhou L."/>
            <person name="Zhou L."/>
            <person name="Ni X."/>
            <person name="Tian J."/>
            <person name="Zhou Y."/>
            <person name="Sheng Y."/>
            <person name="Liu T."/>
            <person name="Pan Y."/>
            <person name="Xia L."/>
            <person name="Li J."/>
            <person name="Zhao F."/>
            <person name="Cao W."/>
        </authorList>
    </citation>
    <scope>NUCLEOTIDE SEQUENCE</scope>
    <source>
        <strain evidence="6">Rmic-2018</strain>
        <tissue evidence="6">Larvae</tissue>
    </source>
</reference>
<evidence type="ECO:0008006" key="8">
    <source>
        <dbReference type="Google" id="ProtNLM"/>
    </source>
</evidence>
<feature type="transmembrane region" description="Helical" evidence="5">
    <location>
        <begin position="159"/>
        <end position="184"/>
    </location>
</feature>
<dbReference type="PANTHER" id="PTHR19282:SF544">
    <property type="entry name" value="TETRASPANIN"/>
    <property type="match status" value="1"/>
</dbReference>
<organism evidence="6 7">
    <name type="scientific">Rhipicephalus microplus</name>
    <name type="common">Cattle tick</name>
    <name type="synonym">Boophilus microplus</name>
    <dbReference type="NCBI Taxonomy" id="6941"/>
    <lineage>
        <taxon>Eukaryota</taxon>
        <taxon>Metazoa</taxon>
        <taxon>Ecdysozoa</taxon>
        <taxon>Arthropoda</taxon>
        <taxon>Chelicerata</taxon>
        <taxon>Arachnida</taxon>
        <taxon>Acari</taxon>
        <taxon>Parasitiformes</taxon>
        <taxon>Ixodida</taxon>
        <taxon>Ixodoidea</taxon>
        <taxon>Ixodidae</taxon>
        <taxon>Rhipicephalinae</taxon>
        <taxon>Rhipicephalus</taxon>
        <taxon>Boophilus</taxon>
    </lineage>
</organism>
<dbReference type="InterPro" id="IPR018499">
    <property type="entry name" value="Tetraspanin/Peripherin"/>
</dbReference>
<keyword evidence="4 5" id="KW-0472">Membrane</keyword>
<comment type="subcellular location">
    <subcellularLocation>
        <location evidence="1">Membrane</location>
        <topology evidence="1">Multi-pass membrane protein</topology>
    </subcellularLocation>
</comment>
<sequence>MGRRQKWDDSTIIIDVNPLHRVPLVIVNAVVFTFCSIVVLACELRRSRRLTGLAPLPQEMSSDGDNQQPAARTSPYHYREPRTFTGKPGDDVDEWLSHYQRVYSFVERYDDITFRHRSLVISFVVNTEVSALVASGMLHLVSFMGLMGALRENVCLLRWYLWGICLLLLLDLVFITSCFVLPFISTGSAQSVFSIDLIVSYRDNPDYARLVDYTQQSFECCGVTEARYRDWDQNIYFNCSTSNPSSERCSVPSSCCRHYATASHDAEVKAENDLEVRLKRRFCGRGVLNLTEQEAWKKIFTRGCVDACVSYIRSNVSLMIGVALVVFAVLSLLRTMAFTVHDEIVSLTHLYSKYYRNKARGYRKSLKRMQALQAEAAAKNLVVKRMQ</sequence>
<proteinExistence type="predicted"/>
<dbReference type="SUPFAM" id="SSF48652">
    <property type="entry name" value="Tetraspanin"/>
    <property type="match status" value="1"/>
</dbReference>
<feature type="transmembrane region" description="Helical" evidence="5">
    <location>
        <begin position="123"/>
        <end position="147"/>
    </location>
</feature>
<dbReference type="EMBL" id="JABSTU010000006">
    <property type="protein sequence ID" value="KAH8027867.1"/>
    <property type="molecule type" value="Genomic_DNA"/>
</dbReference>
<keyword evidence="2 5" id="KW-0812">Transmembrane</keyword>
<feature type="transmembrane region" description="Helical" evidence="5">
    <location>
        <begin position="20"/>
        <end position="42"/>
    </location>
</feature>
<accession>A0A9J6E084</accession>
<protein>
    <recommendedName>
        <fullName evidence="8">Tetraspanin</fullName>
    </recommendedName>
</protein>
<evidence type="ECO:0000313" key="6">
    <source>
        <dbReference type="EMBL" id="KAH8027867.1"/>
    </source>
</evidence>
<evidence type="ECO:0000313" key="7">
    <source>
        <dbReference type="Proteomes" id="UP000821866"/>
    </source>
</evidence>
<keyword evidence="7" id="KW-1185">Reference proteome</keyword>